<proteinExistence type="inferred from homology"/>
<dbReference type="Pfam" id="PF00128">
    <property type="entry name" value="Alpha-amylase"/>
    <property type="match status" value="1"/>
</dbReference>
<dbReference type="PANTHER" id="PTHR38784">
    <property type="entry name" value="SUCROSE PHOSPHORYLASE"/>
    <property type="match status" value="1"/>
</dbReference>
<dbReference type="PANTHER" id="PTHR38784:SF1">
    <property type="entry name" value="SUCROSE PHOSPHORYLASE"/>
    <property type="match status" value="1"/>
</dbReference>
<dbReference type="InterPro" id="IPR006047">
    <property type="entry name" value="GH13_cat_dom"/>
</dbReference>
<feature type="domain" description="Glycosyl hydrolase family 13 catalytic" evidence="5">
    <location>
        <begin position="77"/>
        <end position="490"/>
    </location>
</feature>
<dbReference type="HOGENOM" id="CLU_021358_0_0_3"/>
<feature type="binding site" evidence="4">
    <location>
        <position position="453"/>
    </location>
    <ligand>
        <name>substrate</name>
    </ligand>
</feature>
<dbReference type="CAZy" id="GH13">
    <property type="family name" value="Glycoside Hydrolase Family 13"/>
</dbReference>
<feature type="binding site" evidence="4">
    <location>
        <begin position="346"/>
        <end position="347"/>
    </location>
    <ligand>
        <name>substrate</name>
    </ligand>
</feature>
<dbReference type="KEGG" id="amr:AM1_3649"/>
<evidence type="ECO:0000256" key="1">
    <source>
        <dbReference type="ARBA" id="ARBA00008452"/>
    </source>
</evidence>
<dbReference type="STRING" id="329726.AM1_3649"/>
<sequence length="601" mass="68789">MIDRAQQHQAFTIKVKALLERIYGPDSLEPLLEQLFELLQPHFADSISENLYKWSQDNILLITYGDTICSQNGNPPLGTLHHFLKTYLQDVVTGVHILPFCPFSSDDGFSVIDYKAVNHELGTWEDIQQIAQSFELMADLVLNHVSSQSQWFQNYLQGIEPGRDYFVEVDPEIDVSSVVRPRSSPLLVEVETLAGPKYVWATFSADQIDLDFSNPQVLLEFTKILLFYVQMGAKYIRLDAIGYLWKRLGTSCIHLPETHAMVRLFREILEMVDPSVALITETNVPNRENLSYFGNRNEAHLIYNFSLPPLILNALLQGKAEHLKTWMMSMPPAPLGCAYFNFTASHDGIGLRPTEGLLTETEYQTLLQCMEDFGGTLSMRTNAEGIDSPYEINISFFDALQGTAKGKDQWQIERFICSQTIMMSLEGIPAFYIHSLLATHNDWENVHRTGRKRSINRHQWSLPALEQQLEDEQSPHAIVLKELTRLIKIRRQQDAFHPNATQYTLHLPNKALFAFWRQSMARDQSIFSIHNLSDRKQKLKLSDLNLVTIDPWYDLISGACIRGIYDTLLLNPYQSLWITNKFEGLEADGQTCHLEVEGDDD</sequence>
<dbReference type="Gene3D" id="3.90.400.10">
    <property type="entry name" value="Oligo-1,6-glucosidase, Domain 2"/>
    <property type="match status" value="1"/>
</dbReference>
<feature type="binding site" evidence="4">
    <location>
        <begin position="237"/>
        <end position="239"/>
    </location>
    <ligand>
        <name>substrate</name>
    </ligand>
</feature>
<feature type="binding site" evidence="4">
    <location>
        <position position="144"/>
    </location>
    <ligand>
        <name>substrate</name>
    </ligand>
</feature>
<dbReference type="AlphaFoldDB" id="B0C3E0"/>
<protein>
    <submittedName>
        <fullName evidence="6">Sucrose phosphorylase, putative</fullName>
    </submittedName>
</protein>
<evidence type="ECO:0000256" key="4">
    <source>
        <dbReference type="PIRSR" id="PIRSR003059-2"/>
    </source>
</evidence>
<organism evidence="6 7">
    <name type="scientific">Acaryochloris marina (strain MBIC 11017)</name>
    <dbReference type="NCBI Taxonomy" id="329726"/>
    <lineage>
        <taxon>Bacteria</taxon>
        <taxon>Bacillati</taxon>
        <taxon>Cyanobacteriota</taxon>
        <taxon>Cyanophyceae</taxon>
        <taxon>Acaryochloridales</taxon>
        <taxon>Acaryochloridaceae</taxon>
        <taxon>Acaryochloris</taxon>
    </lineage>
</organism>
<accession>B0C3E0</accession>
<evidence type="ECO:0000259" key="5">
    <source>
        <dbReference type="SMART" id="SM00642"/>
    </source>
</evidence>
<dbReference type="InterPro" id="IPR017853">
    <property type="entry name" value="GH"/>
</dbReference>
<dbReference type="Proteomes" id="UP000000268">
    <property type="component" value="Chromosome"/>
</dbReference>
<dbReference type="InterPro" id="IPR033746">
    <property type="entry name" value="GGa_phosphorylase"/>
</dbReference>
<dbReference type="EMBL" id="CP000828">
    <property type="protein sequence ID" value="ABW28639.1"/>
    <property type="molecule type" value="Genomic_DNA"/>
</dbReference>
<dbReference type="SUPFAM" id="SSF51445">
    <property type="entry name" value="(Trans)glycosidases"/>
    <property type="match status" value="1"/>
</dbReference>
<dbReference type="InterPro" id="IPR013780">
    <property type="entry name" value="Glyco_hydro_b"/>
</dbReference>
<dbReference type="PIRSF" id="PIRSF003059">
    <property type="entry name" value="Sucrose_phosphorylase"/>
    <property type="match status" value="1"/>
</dbReference>
<feature type="binding site" evidence="4">
    <location>
        <position position="106"/>
    </location>
    <ligand>
        <name>substrate</name>
    </ligand>
</feature>
<dbReference type="GO" id="GO:0005975">
    <property type="term" value="P:carbohydrate metabolic process"/>
    <property type="evidence" value="ECO:0007669"/>
    <property type="project" value="InterPro"/>
</dbReference>
<dbReference type="RefSeq" id="WP_012164029.1">
    <property type="nucleotide sequence ID" value="NC_009925.1"/>
</dbReference>
<keyword evidence="2" id="KW-0328">Glycosyltransferase</keyword>
<evidence type="ECO:0000256" key="2">
    <source>
        <dbReference type="ARBA" id="ARBA00022676"/>
    </source>
</evidence>
<evidence type="ECO:0000256" key="3">
    <source>
        <dbReference type="ARBA" id="ARBA00022679"/>
    </source>
</evidence>
<name>B0C3E0_ACAM1</name>
<dbReference type="GO" id="GO:0016757">
    <property type="term" value="F:glycosyltransferase activity"/>
    <property type="evidence" value="ECO:0007669"/>
    <property type="project" value="UniProtKB-KW"/>
</dbReference>
<evidence type="ECO:0000313" key="6">
    <source>
        <dbReference type="EMBL" id="ABW28639.1"/>
    </source>
</evidence>
<evidence type="ECO:0000313" key="7">
    <source>
        <dbReference type="Proteomes" id="UP000000268"/>
    </source>
</evidence>
<dbReference type="Gene3D" id="2.60.40.1180">
    <property type="entry name" value="Golgi alpha-mannosidase II"/>
    <property type="match status" value="1"/>
</dbReference>
<keyword evidence="3" id="KW-0808">Transferase</keyword>
<dbReference type="CDD" id="cd11356">
    <property type="entry name" value="AmyAc_Sucrose_phosphorylase-like_1"/>
    <property type="match status" value="1"/>
</dbReference>
<dbReference type="SMART" id="SM00642">
    <property type="entry name" value="Aamy"/>
    <property type="match status" value="1"/>
</dbReference>
<dbReference type="eggNOG" id="COG0366">
    <property type="taxonomic scope" value="Bacteria"/>
</dbReference>
<dbReference type="InterPro" id="IPR045857">
    <property type="entry name" value="O16G_dom_2"/>
</dbReference>
<dbReference type="Gene3D" id="3.20.20.80">
    <property type="entry name" value="Glycosidases"/>
    <property type="match status" value="1"/>
</dbReference>
<gene>
    <name evidence="6" type="ordered locus">AM1_3649</name>
</gene>
<reference evidence="6 7" key="1">
    <citation type="journal article" date="2008" name="Proc. Natl. Acad. Sci. U.S.A.">
        <title>Niche adaptation and genome expansion in the chlorophyll d-producing cyanobacterium Acaryochloris marina.</title>
        <authorList>
            <person name="Swingley W.D."/>
            <person name="Chen M."/>
            <person name="Cheung P.C."/>
            <person name="Conrad A.L."/>
            <person name="Dejesa L.C."/>
            <person name="Hao J."/>
            <person name="Honchak B.M."/>
            <person name="Karbach L.E."/>
            <person name="Kurdoglu A."/>
            <person name="Lahiri S."/>
            <person name="Mastrian S.D."/>
            <person name="Miyashita H."/>
            <person name="Page L."/>
            <person name="Ramakrishna P."/>
            <person name="Satoh S."/>
            <person name="Sattley W.M."/>
            <person name="Shimada Y."/>
            <person name="Taylor H.L."/>
            <person name="Tomo T."/>
            <person name="Tsuchiya T."/>
            <person name="Wang Z.T."/>
            <person name="Raymond J."/>
            <person name="Mimuro M."/>
            <person name="Blankenship R.E."/>
            <person name="Touchman J.W."/>
        </authorList>
    </citation>
    <scope>NUCLEOTIDE SEQUENCE [LARGE SCALE GENOMIC DNA]</scope>
    <source>
        <strain evidence="7">MBIC 11017</strain>
    </source>
</reference>
<comment type="similarity">
    <text evidence="1">Belongs to the glycosyl hydrolase 13 family. Sucrose phosphorylase subfamily.</text>
</comment>
<keyword evidence="7" id="KW-1185">Reference proteome</keyword>
<dbReference type="InterPro" id="IPR016377">
    <property type="entry name" value="Sucrose_GGa_phosphorylase-rel"/>
</dbReference>